<gene>
    <name evidence="1" type="ORF">Pan216_40370</name>
</gene>
<dbReference type="KEGG" id="knv:Pan216_40370"/>
<protein>
    <submittedName>
        <fullName evidence="1">FG-GAP repeat protein</fullName>
    </submittedName>
</protein>
<dbReference type="AlphaFoldDB" id="A0A518B889"/>
<name>A0A518B889_9BACT</name>
<proteinExistence type="predicted"/>
<reference evidence="1 2" key="1">
    <citation type="submission" date="2019-02" db="EMBL/GenBank/DDBJ databases">
        <title>Deep-cultivation of Planctomycetes and their phenomic and genomic characterization uncovers novel biology.</title>
        <authorList>
            <person name="Wiegand S."/>
            <person name="Jogler M."/>
            <person name="Boedeker C."/>
            <person name="Pinto D."/>
            <person name="Vollmers J."/>
            <person name="Rivas-Marin E."/>
            <person name="Kohn T."/>
            <person name="Peeters S.H."/>
            <person name="Heuer A."/>
            <person name="Rast P."/>
            <person name="Oberbeckmann S."/>
            <person name="Bunk B."/>
            <person name="Jeske O."/>
            <person name="Meyerdierks A."/>
            <person name="Storesund J.E."/>
            <person name="Kallscheuer N."/>
            <person name="Luecker S."/>
            <person name="Lage O.M."/>
            <person name="Pohl T."/>
            <person name="Merkel B.J."/>
            <person name="Hornburger P."/>
            <person name="Mueller R.-W."/>
            <person name="Bruemmer F."/>
            <person name="Labrenz M."/>
            <person name="Spormann A.M."/>
            <person name="Op den Camp H."/>
            <person name="Overmann J."/>
            <person name="Amann R."/>
            <person name="Jetten M.S.M."/>
            <person name="Mascher T."/>
            <person name="Medema M.H."/>
            <person name="Devos D.P."/>
            <person name="Kaster A.-K."/>
            <person name="Ovreas L."/>
            <person name="Rohde M."/>
            <person name="Galperin M.Y."/>
            <person name="Jogler C."/>
        </authorList>
    </citation>
    <scope>NUCLEOTIDE SEQUENCE [LARGE SCALE GENOMIC DNA]</scope>
    <source>
        <strain evidence="1 2">Pan216</strain>
    </source>
</reference>
<dbReference type="Proteomes" id="UP000317093">
    <property type="component" value="Chromosome"/>
</dbReference>
<accession>A0A518B889</accession>
<dbReference type="Gene3D" id="2.130.10.130">
    <property type="entry name" value="Integrin alpha, N-terminal"/>
    <property type="match status" value="1"/>
</dbReference>
<dbReference type="SUPFAM" id="SSF69318">
    <property type="entry name" value="Integrin alpha N-terminal domain"/>
    <property type="match status" value="1"/>
</dbReference>
<dbReference type="EMBL" id="CP036279">
    <property type="protein sequence ID" value="QDU63162.1"/>
    <property type="molecule type" value="Genomic_DNA"/>
</dbReference>
<evidence type="ECO:0000313" key="2">
    <source>
        <dbReference type="Proteomes" id="UP000317093"/>
    </source>
</evidence>
<dbReference type="InterPro" id="IPR028994">
    <property type="entry name" value="Integrin_alpha_N"/>
</dbReference>
<keyword evidence="2" id="KW-1185">Reference proteome</keyword>
<sequence length="391" mass="42631">MVQELHVRRSNRTKSSSLSLEHLEDRYVPATDIGIDIEPPVAAQEGFVDFEHYFAPGDQGTVEVVDVNAATLNGLRQVLPYGDHTIPIPDVADIDGDGRLEVVVVPLSTHHEEFVGQDDARAWIYDYESLAAGSADPEASFVLYEGYRGGVVGFELFDFDGDGTEEIAVVAGNAGVVRHLKVFSFQGGVPLELLSTNPFGDYQGIVRLTAVEQVEPTGEAAPLWVTADVTEDVDGAFVTLYTDSVEITEGVVTNRWLAELDAPLLLTDTYVSDPNRDGVNDLVQVFLSDETDPLSSMPLAYQPNGTPLTAAETANLDQVFALLDAEIETRLGSALERMNLRHIELVANDVIAITVPARFEGDEVGRFAMLLNLNLAEPIPVPEITLFERYI</sequence>
<organism evidence="1 2">
    <name type="scientific">Kolteria novifilia</name>
    <dbReference type="NCBI Taxonomy" id="2527975"/>
    <lineage>
        <taxon>Bacteria</taxon>
        <taxon>Pseudomonadati</taxon>
        <taxon>Planctomycetota</taxon>
        <taxon>Planctomycetia</taxon>
        <taxon>Kolteriales</taxon>
        <taxon>Kolteriaceae</taxon>
        <taxon>Kolteria</taxon>
    </lineage>
</organism>
<evidence type="ECO:0000313" key="1">
    <source>
        <dbReference type="EMBL" id="QDU63162.1"/>
    </source>
</evidence>